<keyword evidence="3" id="KW-0560">Oxidoreductase</keyword>
<evidence type="ECO:0000256" key="2">
    <source>
        <dbReference type="ARBA" id="ARBA00022643"/>
    </source>
</evidence>
<gene>
    <name evidence="5" type="ORF">NCTC9695_02190</name>
</gene>
<dbReference type="InterPro" id="IPR012825">
    <property type="entry name" value="BluB"/>
</dbReference>
<keyword evidence="1" id="KW-0285">Flavoprotein</keyword>
<reference evidence="5 6" key="1">
    <citation type="submission" date="2018-12" db="EMBL/GenBank/DDBJ databases">
        <authorList>
            <consortium name="Pathogen Informatics"/>
        </authorList>
    </citation>
    <scope>NUCLEOTIDE SEQUENCE [LARGE SCALE GENOMIC DNA]</scope>
    <source>
        <strain evidence="5 6">NCTC9695</strain>
    </source>
</reference>
<dbReference type="PANTHER" id="PTHR23026">
    <property type="entry name" value="NADPH NITROREDUCTASE"/>
    <property type="match status" value="1"/>
</dbReference>
<dbReference type="InterPro" id="IPR050627">
    <property type="entry name" value="Nitroreductase/BluB"/>
</dbReference>
<dbReference type="GO" id="GO:0016874">
    <property type="term" value="F:ligase activity"/>
    <property type="evidence" value="ECO:0007669"/>
    <property type="project" value="UniProtKB-KW"/>
</dbReference>
<dbReference type="PANTHER" id="PTHR23026:SF90">
    <property type="entry name" value="IODOTYROSINE DEIODINASE 1"/>
    <property type="match status" value="1"/>
</dbReference>
<organism evidence="5 6">
    <name type="scientific">Chromobacterium violaceum</name>
    <dbReference type="NCBI Taxonomy" id="536"/>
    <lineage>
        <taxon>Bacteria</taxon>
        <taxon>Pseudomonadati</taxon>
        <taxon>Pseudomonadota</taxon>
        <taxon>Betaproteobacteria</taxon>
        <taxon>Neisseriales</taxon>
        <taxon>Chromobacteriaceae</taxon>
        <taxon>Chromobacterium</taxon>
    </lineage>
</organism>
<evidence type="ECO:0000313" key="6">
    <source>
        <dbReference type="Proteomes" id="UP000275777"/>
    </source>
</evidence>
<dbReference type="NCBIfam" id="TIGR02476">
    <property type="entry name" value="BluB"/>
    <property type="match status" value="1"/>
</dbReference>
<evidence type="ECO:0000313" key="5">
    <source>
        <dbReference type="EMBL" id="VEB41751.1"/>
    </source>
</evidence>
<evidence type="ECO:0000256" key="1">
    <source>
        <dbReference type="ARBA" id="ARBA00022630"/>
    </source>
</evidence>
<dbReference type="InterPro" id="IPR029479">
    <property type="entry name" value="Nitroreductase"/>
</dbReference>
<name>A0A3S4JVK4_CHRVL</name>
<dbReference type="EMBL" id="LR134182">
    <property type="protein sequence ID" value="VEB41751.1"/>
    <property type="molecule type" value="Genomic_DNA"/>
</dbReference>
<dbReference type="SUPFAM" id="SSF55469">
    <property type="entry name" value="FMN-dependent nitroreductase-like"/>
    <property type="match status" value="1"/>
</dbReference>
<evidence type="ECO:0000259" key="4">
    <source>
        <dbReference type="Pfam" id="PF00881"/>
    </source>
</evidence>
<dbReference type="Pfam" id="PF00881">
    <property type="entry name" value="Nitroreductase"/>
    <property type="match status" value="1"/>
</dbReference>
<dbReference type="AlphaFoldDB" id="A0A3S4JVK4"/>
<evidence type="ECO:0000256" key="3">
    <source>
        <dbReference type="ARBA" id="ARBA00023002"/>
    </source>
</evidence>
<dbReference type="Gene3D" id="3.40.109.10">
    <property type="entry name" value="NADH Oxidase"/>
    <property type="match status" value="1"/>
</dbReference>
<accession>A0A3S4JVK4</accession>
<proteinExistence type="predicted"/>
<dbReference type="Proteomes" id="UP000275777">
    <property type="component" value="Chromosome"/>
</dbReference>
<keyword evidence="2" id="KW-0288">FMN</keyword>
<dbReference type="InterPro" id="IPR000415">
    <property type="entry name" value="Nitroreductase-like"/>
</dbReference>
<dbReference type="GO" id="GO:0016491">
    <property type="term" value="F:oxidoreductase activity"/>
    <property type="evidence" value="ECO:0007669"/>
    <property type="project" value="UniProtKB-KW"/>
</dbReference>
<keyword evidence="5" id="KW-0436">Ligase</keyword>
<protein>
    <submittedName>
        <fullName evidence="5">F420-0--gamma-glutamyl ligase</fullName>
    </submittedName>
</protein>
<feature type="domain" description="Nitroreductase" evidence="4">
    <location>
        <begin position="16"/>
        <end position="144"/>
    </location>
</feature>
<sequence>MSRYPQSDIDAVYRAIRERRDMRHFKPDPVDPDTLQRLLAAAHCAPSVGFMQPWRFIRIRDMDLRHRLHALVEEERVQTARALGEREEEFMKLKVEGLRECGEVLVAALMDGRERHLFGRRTLPEMDLASVACAIQNMWLAAAPRDWPGMGVDLRSGQARRLAGHAGWRSAGGDTVHRPCRGLLPAADAGRTELGAAAEPGRSGLPGPLAGSLSDDHAGTHHCGFHATSHKWPSGSWK</sequence>